<keyword evidence="2" id="KW-0614">Plasmid</keyword>
<feature type="region of interest" description="Disordered" evidence="1">
    <location>
        <begin position="496"/>
        <end position="633"/>
    </location>
</feature>
<dbReference type="PATRIC" id="fig|1123501.6.peg.56"/>
<gene>
    <name evidence="2" type="ORF">Wenmar_04077</name>
</gene>
<feature type="compositionally biased region" description="Basic and acidic residues" evidence="1">
    <location>
        <begin position="565"/>
        <end position="578"/>
    </location>
</feature>
<keyword evidence="3" id="KW-1185">Reference proteome</keyword>
<evidence type="ECO:0000256" key="1">
    <source>
        <dbReference type="SAM" id="MobiDB-lite"/>
    </source>
</evidence>
<dbReference type="RefSeq" id="WP_047772115.1">
    <property type="nucleotide sequence ID" value="NZ_CM003137.1"/>
</dbReference>
<dbReference type="EMBL" id="AONG01000001">
    <property type="protein sequence ID" value="KIQ71429.1"/>
    <property type="molecule type" value="Genomic_DNA"/>
</dbReference>
<organism evidence="2 3">
    <name type="scientific">Wenxinia marina DSM 24838</name>
    <dbReference type="NCBI Taxonomy" id="1123501"/>
    <lineage>
        <taxon>Bacteria</taxon>
        <taxon>Pseudomonadati</taxon>
        <taxon>Pseudomonadota</taxon>
        <taxon>Alphaproteobacteria</taxon>
        <taxon>Rhodobacterales</taxon>
        <taxon>Roseobacteraceae</taxon>
        <taxon>Wenxinia</taxon>
    </lineage>
</organism>
<dbReference type="eggNOG" id="COG0457">
    <property type="taxonomic scope" value="Bacteria"/>
</dbReference>
<feature type="region of interest" description="Disordered" evidence="1">
    <location>
        <begin position="38"/>
        <end position="67"/>
    </location>
</feature>
<evidence type="ECO:0008006" key="4">
    <source>
        <dbReference type="Google" id="ProtNLM"/>
    </source>
</evidence>
<sequence>MPSDRTDALTEIRRILEAGEAGEALRLIEARAEADAGASGAAGAESAGDAEAETGGNAAPEAPAAPPVDPELEILRARAEIALAEPDAALRSLTLAGAAGAEVAEVRALYADLRAGGGLLEADAHARFLTWLMEVAPEADLGMQLVRIQVSRGRPGKAGEAARIVLSLDPSRSVAYRYAYVAALRADQPEEAIEFIRGAIDNAPEDPRFPNLRSTMMGLEPAQARDLMAGLNARWPDSLSAGSKTGDLDAEDSGPALIARRAYLAAIEGETEEALALAVEARDEAEARGQALAAREEVMEDVIRALPGPAARRRPLLQDRGAEVTMSGPSLTGVTLLGLTNLAHRMNFDHEIIDAVAAATGAATILLRDYTYRLFIGGVAELGPDRASTIAALREKLAELKTERLIVVGTSAGAYSAVSYGRELGAAETHGLGTPTSIGRFLTGGDTRVKALIRKLSRSFPPEDLDLREVLPRIGGPATPIHLWFAANRATDRDHARDLAGLPGGRAASARGPERAPAAAAGDRGRKAARLAGALRRAAEGPGRAGRRPRPARLQDRAQNGSVDPARRQAGDEMERHAARPCGRLRVQVRSMLPHRRSRHFHDARRPRHPVDQGSQPPRNAESSSRRNSASTWRRGFGVTGFIRL</sequence>
<reference evidence="2 3" key="1">
    <citation type="submission" date="2013-01" db="EMBL/GenBank/DDBJ databases">
        <authorList>
            <person name="Fiebig A."/>
            <person name="Goeker M."/>
            <person name="Klenk H.-P.P."/>
        </authorList>
    </citation>
    <scope>NUCLEOTIDE SEQUENCE [LARGE SCALE GENOMIC DNA]</scope>
    <source>
        <strain evidence="2 3">DSM 24838</strain>
        <plasmid evidence="2 3">pWENMAR1</plasmid>
    </source>
</reference>
<name>A0A0D0QAD0_9RHOB</name>
<dbReference type="InterPro" id="IPR011990">
    <property type="entry name" value="TPR-like_helical_dom_sf"/>
</dbReference>
<feature type="compositionally biased region" description="Basic residues" evidence="1">
    <location>
        <begin position="593"/>
        <end position="608"/>
    </location>
</feature>
<dbReference type="SUPFAM" id="SSF48452">
    <property type="entry name" value="TPR-like"/>
    <property type="match status" value="1"/>
</dbReference>
<feature type="compositionally biased region" description="Low complexity" evidence="1">
    <location>
        <begin position="530"/>
        <end position="542"/>
    </location>
</feature>
<dbReference type="OrthoDB" id="7841084at2"/>
<dbReference type="Proteomes" id="UP000035100">
    <property type="component" value="Plasmid pWENMAR1"/>
</dbReference>
<accession>A0A0D0QAD0</accession>
<comment type="caution">
    <text evidence="2">The sequence shown here is derived from an EMBL/GenBank/DDBJ whole genome shotgun (WGS) entry which is preliminary data.</text>
</comment>
<feature type="compositionally biased region" description="Low complexity" evidence="1">
    <location>
        <begin position="38"/>
        <end position="62"/>
    </location>
</feature>
<proteinExistence type="predicted"/>
<feature type="compositionally biased region" description="Low complexity" evidence="1">
    <location>
        <begin position="619"/>
        <end position="633"/>
    </location>
</feature>
<dbReference type="Gene3D" id="1.25.40.10">
    <property type="entry name" value="Tetratricopeptide repeat domain"/>
    <property type="match status" value="1"/>
</dbReference>
<geneLocation type="plasmid" evidence="2 3">
    <name>pWENMAR1</name>
</geneLocation>
<protein>
    <recommendedName>
        <fullName evidence="4">Tetratricopeptide repeat protein</fullName>
    </recommendedName>
</protein>
<evidence type="ECO:0000313" key="3">
    <source>
        <dbReference type="Proteomes" id="UP000035100"/>
    </source>
</evidence>
<evidence type="ECO:0000313" key="2">
    <source>
        <dbReference type="EMBL" id="KIQ71429.1"/>
    </source>
</evidence>
<dbReference type="AlphaFoldDB" id="A0A0D0QAD0"/>
<feature type="compositionally biased region" description="Low complexity" evidence="1">
    <location>
        <begin position="499"/>
        <end position="522"/>
    </location>
</feature>